<accession>A0A1J5TN74</accession>
<dbReference type="AlphaFoldDB" id="A0A1J5TN74"/>
<gene>
    <name evidence="1" type="ORF">GALL_42590</name>
</gene>
<organism evidence="1">
    <name type="scientific">mine drainage metagenome</name>
    <dbReference type="NCBI Taxonomy" id="410659"/>
    <lineage>
        <taxon>unclassified sequences</taxon>
        <taxon>metagenomes</taxon>
        <taxon>ecological metagenomes</taxon>
    </lineage>
</organism>
<protein>
    <submittedName>
        <fullName evidence="1">Uncharacterized protein</fullName>
    </submittedName>
</protein>
<proteinExistence type="predicted"/>
<evidence type="ECO:0000313" key="1">
    <source>
        <dbReference type="EMBL" id="OIR15140.1"/>
    </source>
</evidence>
<comment type="caution">
    <text evidence="1">The sequence shown here is derived from an EMBL/GenBank/DDBJ whole genome shotgun (WGS) entry which is preliminary data.</text>
</comment>
<sequence length="82" mass="9139">MDGLRGYLKVGTGDAGRRIWFRLIPFNPFGIEPGGRLWAVRIRRASWLFVRDVDHLLLVTPAGCGKPPSHQLPSALRVSTSK</sequence>
<name>A0A1J5TN74_9ZZZZ</name>
<reference evidence="1" key="1">
    <citation type="submission" date="2016-10" db="EMBL/GenBank/DDBJ databases">
        <title>Sequence of Gallionella enrichment culture.</title>
        <authorList>
            <person name="Poehlein A."/>
            <person name="Muehling M."/>
            <person name="Daniel R."/>
        </authorList>
    </citation>
    <scope>NUCLEOTIDE SEQUENCE</scope>
</reference>
<dbReference type="EMBL" id="MLJW01000010">
    <property type="protein sequence ID" value="OIR15140.1"/>
    <property type="molecule type" value="Genomic_DNA"/>
</dbReference>